<feature type="compositionally biased region" description="Low complexity" evidence="2">
    <location>
        <begin position="176"/>
        <end position="193"/>
    </location>
</feature>
<dbReference type="Proteomes" id="UP001381693">
    <property type="component" value="Unassembled WGS sequence"/>
</dbReference>
<keyword evidence="4" id="KW-1185">Reference proteome</keyword>
<sequence>MDITVTLNMQAFKSLHTKSPRTFAEKSLLAKRYFTLMGTHSLNTLPQEYLRHGVWRLVHSFRMLFPYIKYPQIVFLYYANGTYEFGYDTRGARTGARFFRHEEKGTDGRVRGQYGFVDANGDLHVIIYVTDALGHRIRTETHKIEGYGHELTRILETGSSSADVKDQINTILKGKTSSASTLAETTNTLETTTPGQHRTTRSTQLPTGPEPYFDDAEPSLASEMPTDDSDEEPKEETHTSAIVALRPTVNPLQKQQISRTHTTVTIQPLRFRRPNELPYRPINSHASTQPPAPLSISPQPQNLEYRNSNANPTPTPEFPPPPTFPTTEAPTAKVITTPSGHFAPQLNQFQNDDMPVVTTDSPLPIPTSSSIPWTLNIPISQTEPLSSEHFQQIREHLKQILNGNEKQTNEMIFDNIKLINAVDILDSLGSIITAAQDTNGKNLAFFINPNTSPKSQTNDDNIIDGGIIDGGIINPEALQVDTVSTQRSQNIIDGGVIDGGVINNAVNAEEQDLNDNNRINDNADNVFNEGIVNGEIIDADGNNIRDVGKNGDDDTTKNLLALEKLLHSENAQTFLSLLNLEKVLQSDKVDSVTKSLIFESALASGDSDTLQGLLTLKDILMPKLMSHSEQAVQNQKELINNEPAEFRENVQRFLNSDDTTQHFMTTQDILVSNDENQVQTMTNIQKQIGTNFDLADSMHENAENNPSVIDQLIAFHRPAFPDTINNVTPQLITANQHMQTDTPQQTNANQISSEIFAPVPTFQETNTHGRLFINENAAGNRENNVSDQDINNGGNQNGQSNNQSDETQSQIPTGLGINVQETPTFPSSTTVRPGIIPKNIQRNPQVITSKPATISTPEVLHYIPSPNLATDKPDSQQLKPPTVPSSDRNLEIPNIIVGLNTDSEDMDSSEESSEEYDKNVNIIAPSDHKENIQSSLAIRPVSVNSLTPNGSPVFINSTVYFTTTALPRVQSLENNQPRISRPDLARGFRPIRPSTYFHSRPRLTKSKSVVSFQVPGHLSSQANSQHDENHANIQISQNGNSIEVIQGGLSAKSNTQEQARGVLSADIPTDEDFIIGVTPIPETSTLATLLPDVTSYFSSVDTIQQSNPLPTEATVTQAPAKPLSESLVSTLPKPPPIIENLPPIHITTIVPTKLKPINGPTLPARKLTTLPPSRGKNVLTPVPVPTVPPSHPINNADHSVTIAPHITATPRVNPTQPATPLANKPPPPSSSHFAVHGASPVPIIPHSPPHSPPQFGPTLPPSPPTAFPRNHVNGSPPHLAHKSKFPFVPVHTPTHIISAGPHHLFVQHTLPGPVPTTPIPDIRSLVHTTGNAHTDVVPVLHSGPPLIPPHRPVIHPGRSLNNGFTFRNYRLQRRQDSRT</sequence>
<dbReference type="PROSITE" id="PS51155">
    <property type="entry name" value="CHIT_BIND_RR_2"/>
    <property type="match status" value="1"/>
</dbReference>
<feature type="region of interest" description="Disordered" evidence="2">
    <location>
        <begin position="1248"/>
        <end position="1280"/>
    </location>
</feature>
<dbReference type="EMBL" id="JAXCGZ010002068">
    <property type="protein sequence ID" value="KAK7084504.1"/>
    <property type="molecule type" value="Genomic_DNA"/>
</dbReference>
<organism evidence="3 4">
    <name type="scientific">Halocaridina rubra</name>
    <name type="common">Hawaiian red shrimp</name>
    <dbReference type="NCBI Taxonomy" id="373956"/>
    <lineage>
        <taxon>Eukaryota</taxon>
        <taxon>Metazoa</taxon>
        <taxon>Ecdysozoa</taxon>
        <taxon>Arthropoda</taxon>
        <taxon>Crustacea</taxon>
        <taxon>Multicrustacea</taxon>
        <taxon>Malacostraca</taxon>
        <taxon>Eumalacostraca</taxon>
        <taxon>Eucarida</taxon>
        <taxon>Decapoda</taxon>
        <taxon>Pleocyemata</taxon>
        <taxon>Caridea</taxon>
        <taxon>Atyoidea</taxon>
        <taxon>Atyidae</taxon>
        <taxon>Halocaridina</taxon>
    </lineage>
</organism>
<accession>A0AAN9ADQ9</accession>
<name>A0AAN9ADQ9_HALRR</name>
<proteinExistence type="predicted"/>
<feature type="compositionally biased region" description="Acidic residues" evidence="2">
    <location>
        <begin position="225"/>
        <end position="234"/>
    </location>
</feature>
<feature type="region of interest" description="Disordered" evidence="2">
    <location>
        <begin position="1213"/>
        <end position="1233"/>
    </location>
</feature>
<feature type="compositionally biased region" description="Polar residues" evidence="2">
    <location>
        <begin position="875"/>
        <end position="887"/>
    </location>
</feature>
<evidence type="ECO:0000313" key="4">
    <source>
        <dbReference type="Proteomes" id="UP001381693"/>
    </source>
</evidence>
<protein>
    <submittedName>
        <fullName evidence="3">Uncharacterized protein</fullName>
    </submittedName>
</protein>
<feature type="compositionally biased region" description="Polar residues" evidence="2">
    <location>
        <begin position="296"/>
        <end position="311"/>
    </location>
</feature>
<reference evidence="3 4" key="1">
    <citation type="submission" date="2023-11" db="EMBL/GenBank/DDBJ databases">
        <title>Halocaridina rubra genome assembly.</title>
        <authorList>
            <person name="Smith C."/>
        </authorList>
    </citation>
    <scope>NUCLEOTIDE SEQUENCE [LARGE SCALE GENOMIC DNA]</scope>
    <source>
        <strain evidence="3">EP-1</strain>
        <tissue evidence="3">Whole</tissue>
    </source>
</reference>
<evidence type="ECO:0000313" key="3">
    <source>
        <dbReference type="EMBL" id="KAK7084504.1"/>
    </source>
</evidence>
<evidence type="ECO:0000256" key="1">
    <source>
        <dbReference type="PROSITE-ProRule" id="PRU00497"/>
    </source>
</evidence>
<feature type="compositionally biased region" description="Polar residues" evidence="2">
    <location>
        <begin position="194"/>
        <end position="206"/>
    </location>
</feature>
<feature type="region of interest" description="Disordered" evidence="2">
    <location>
        <begin position="781"/>
        <end position="810"/>
    </location>
</feature>
<gene>
    <name evidence="3" type="ORF">SK128_001144</name>
</gene>
<evidence type="ECO:0000256" key="2">
    <source>
        <dbReference type="SAM" id="MobiDB-lite"/>
    </source>
</evidence>
<feature type="region of interest" description="Disordered" evidence="2">
    <location>
        <begin position="866"/>
        <end position="889"/>
    </location>
</feature>
<feature type="compositionally biased region" description="Pro residues" evidence="2">
    <location>
        <begin position="1248"/>
        <end position="1266"/>
    </location>
</feature>
<dbReference type="InterPro" id="IPR000618">
    <property type="entry name" value="Insect_cuticle"/>
</dbReference>
<dbReference type="GO" id="GO:0042302">
    <property type="term" value="F:structural constituent of cuticle"/>
    <property type="evidence" value="ECO:0007669"/>
    <property type="project" value="UniProtKB-UniRule"/>
</dbReference>
<dbReference type="Pfam" id="PF00379">
    <property type="entry name" value="Chitin_bind_4"/>
    <property type="match status" value="1"/>
</dbReference>
<keyword evidence="1" id="KW-0193">Cuticle</keyword>
<feature type="region of interest" description="Disordered" evidence="2">
    <location>
        <begin position="176"/>
        <end position="317"/>
    </location>
</feature>
<feature type="compositionally biased region" description="Polar residues" evidence="2">
    <location>
        <begin position="250"/>
        <end position="266"/>
    </location>
</feature>
<comment type="caution">
    <text evidence="3">The sequence shown here is derived from an EMBL/GenBank/DDBJ whole genome shotgun (WGS) entry which is preliminary data.</text>
</comment>
<feature type="compositionally biased region" description="Low complexity" evidence="2">
    <location>
        <begin position="786"/>
        <end position="805"/>
    </location>
</feature>